<organism evidence="1 2">
    <name type="scientific">Glaciihabitans tibetensis</name>
    <dbReference type="NCBI Taxonomy" id="1266600"/>
    <lineage>
        <taxon>Bacteria</taxon>
        <taxon>Bacillati</taxon>
        <taxon>Actinomycetota</taxon>
        <taxon>Actinomycetes</taxon>
        <taxon>Micrococcales</taxon>
        <taxon>Microbacteriaceae</taxon>
        <taxon>Glaciihabitans</taxon>
    </lineage>
</organism>
<proteinExistence type="predicted"/>
<sequence>MTRVREAIALWLDDDGHPRRLVWDGRRYRVSDQPTRLSDFVDERITHPVASPPLGWRFQGTDDDRQTRVFDVMYDDQRGQWILVGTYA</sequence>
<keyword evidence="2" id="KW-1185">Reference proteome</keyword>
<accession>A0A2T0V5V7</accession>
<dbReference type="OrthoDB" id="4978768at2"/>
<comment type="caution">
    <text evidence="1">The sequence shown here is derived from an EMBL/GenBank/DDBJ whole genome shotgun (WGS) entry which is preliminary data.</text>
</comment>
<evidence type="ECO:0000313" key="1">
    <source>
        <dbReference type="EMBL" id="PRY65458.1"/>
    </source>
</evidence>
<protein>
    <submittedName>
        <fullName evidence="1">Uncharacterized protein</fullName>
    </submittedName>
</protein>
<dbReference type="Proteomes" id="UP000237983">
    <property type="component" value="Unassembled WGS sequence"/>
</dbReference>
<dbReference type="AlphaFoldDB" id="A0A2T0V5V7"/>
<dbReference type="EMBL" id="PVTL01000010">
    <property type="protein sequence ID" value="PRY65458.1"/>
    <property type="molecule type" value="Genomic_DNA"/>
</dbReference>
<reference evidence="1 2" key="1">
    <citation type="submission" date="2018-03" db="EMBL/GenBank/DDBJ databases">
        <title>Genomic Encyclopedia of Type Strains, Phase III (KMG-III): the genomes of soil and plant-associated and newly described type strains.</title>
        <authorList>
            <person name="Whitman W."/>
        </authorList>
    </citation>
    <scope>NUCLEOTIDE SEQUENCE [LARGE SCALE GENOMIC DNA]</scope>
    <source>
        <strain evidence="1 2">CGMCC 1.12484</strain>
    </source>
</reference>
<name>A0A2T0V5V7_9MICO</name>
<gene>
    <name evidence="1" type="ORF">B0I08_11090</name>
</gene>
<dbReference type="RefSeq" id="WP_106214718.1">
    <property type="nucleotide sequence ID" value="NZ_PVTL01000010.1"/>
</dbReference>
<evidence type="ECO:0000313" key="2">
    <source>
        <dbReference type="Proteomes" id="UP000237983"/>
    </source>
</evidence>